<evidence type="ECO:0000256" key="1">
    <source>
        <dbReference type="SAM" id="MobiDB-lite"/>
    </source>
</evidence>
<evidence type="ECO:0000313" key="2">
    <source>
        <dbReference type="EMBL" id="GAB1320368.1"/>
    </source>
</evidence>
<dbReference type="EMBL" id="BAAFSV010000006">
    <property type="protein sequence ID" value="GAB1320368.1"/>
    <property type="molecule type" value="Genomic_DNA"/>
</dbReference>
<keyword evidence="3" id="KW-1185">Reference proteome</keyword>
<gene>
    <name evidence="2" type="ORF">MFIFM68171_10578</name>
</gene>
<dbReference type="Proteomes" id="UP001628179">
    <property type="component" value="Unassembled WGS sequence"/>
</dbReference>
<protein>
    <submittedName>
        <fullName evidence="2">Uncharacterized protein</fullName>
    </submittedName>
</protein>
<name>A0ABQ0GRK6_9PEZI</name>
<organism evidence="2 3">
    <name type="scientific">Madurella fahalii</name>
    <dbReference type="NCBI Taxonomy" id="1157608"/>
    <lineage>
        <taxon>Eukaryota</taxon>
        <taxon>Fungi</taxon>
        <taxon>Dikarya</taxon>
        <taxon>Ascomycota</taxon>
        <taxon>Pezizomycotina</taxon>
        <taxon>Sordariomycetes</taxon>
        <taxon>Sordariomycetidae</taxon>
        <taxon>Sordariales</taxon>
        <taxon>Sordariales incertae sedis</taxon>
        <taxon>Madurella</taxon>
    </lineage>
</organism>
<accession>A0ABQ0GRK6</accession>
<proteinExistence type="predicted"/>
<sequence>MKRIVLHDTEDGNARSRTAVPATPEPRTTTPAPSRQQQPLPPELIEIVIPSLKVGAVAGACGLFAGAAAGIVRSAPTVFFSVITGGQWFTLATSYYGARQVALNHFGGEEVAAPTDKVKASTVAGGVAGTFGGLLRGPRNVLPGALMFSLFGAGGQAIANWRAAKAAKAPPTPSKGFWARWSPFTRLSDPDYEKILEERLLRVEVDIAMIDDHIKELREAEKQIKKGAVGAERRDPASPSRD</sequence>
<dbReference type="RefSeq" id="XP_070922098.1">
    <property type="nucleotide sequence ID" value="XM_071065997.1"/>
</dbReference>
<feature type="compositionally biased region" description="Basic and acidic residues" evidence="1">
    <location>
        <begin position="1"/>
        <end position="14"/>
    </location>
</feature>
<dbReference type="PANTHER" id="PTHR41390:SF1">
    <property type="entry name" value="NADH-UBIQUINONE OXIDOREDUCTASE 213 KDA SUBUNIT"/>
    <property type="match status" value="1"/>
</dbReference>
<reference evidence="2 3" key="1">
    <citation type="submission" date="2024-09" db="EMBL/GenBank/DDBJ databases">
        <title>Itraconazole resistance in Madurella fahalii resulting from another homologue of gene encoding cytochrome P450 14-alpha sterol demethylase (CYP51).</title>
        <authorList>
            <person name="Yoshioka I."/>
            <person name="Fahal A.H."/>
            <person name="Kaneko S."/>
            <person name="Yaguchi T."/>
        </authorList>
    </citation>
    <scope>NUCLEOTIDE SEQUENCE [LARGE SCALE GENOMIC DNA]</scope>
    <source>
        <strain evidence="2 3">IFM 68171</strain>
    </source>
</reference>
<dbReference type="GeneID" id="98181320"/>
<comment type="caution">
    <text evidence="2">The sequence shown here is derived from an EMBL/GenBank/DDBJ whole genome shotgun (WGS) entry which is preliminary data.</text>
</comment>
<feature type="region of interest" description="Disordered" evidence="1">
    <location>
        <begin position="1"/>
        <end position="40"/>
    </location>
</feature>
<evidence type="ECO:0000313" key="3">
    <source>
        <dbReference type="Proteomes" id="UP001628179"/>
    </source>
</evidence>
<dbReference type="PANTHER" id="PTHR41390">
    <property type="entry name" value="CHROMOSOME 7, WHOLE GENOME SHOTGUN SEQUENCE"/>
    <property type="match status" value="1"/>
</dbReference>
<feature type="compositionally biased region" description="Low complexity" evidence="1">
    <location>
        <begin position="17"/>
        <end position="35"/>
    </location>
</feature>